<keyword evidence="3" id="KW-0597">Phosphoprotein</keyword>
<comment type="caution">
    <text evidence="6">The sequence shown here is derived from an EMBL/GenBank/DDBJ whole genome shotgun (WGS) entry which is preliminary data.</text>
</comment>
<dbReference type="Pfam" id="PF08447">
    <property type="entry name" value="PAS_3"/>
    <property type="match status" value="1"/>
</dbReference>
<dbReference type="SUPFAM" id="SSF55785">
    <property type="entry name" value="PYP-like sensor domain (PAS domain)"/>
    <property type="match status" value="1"/>
</dbReference>
<dbReference type="Gene3D" id="3.30.450.20">
    <property type="entry name" value="PAS domain"/>
    <property type="match status" value="1"/>
</dbReference>
<dbReference type="Pfam" id="PF02518">
    <property type="entry name" value="HATPase_c"/>
    <property type="match status" value="1"/>
</dbReference>
<dbReference type="CDD" id="cd00082">
    <property type="entry name" value="HisKA"/>
    <property type="match status" value="1"/>
</dbReference>
<dbReference type="InterPro" id="IPR005467">
    <property type="entry name" value="His_kinase_dom"/>
</dbReference>
<feature type="domain" description="Histidine kinase" evidence="5">
    <location>
        <begin position="1011"/>
        <end position="1242"/>
    </location>
</feature>
<keyword evidence="4" id="KW-0175">Coiled coil</keyword>
<dbReference type="Gene3D" id="2.130.10.10">
    <property type="entry name" value="YVTN repeat-like/Quinoprotein amine dehydrogenase"/>
    <property type="match status" value="3"/>
</dbReference>
<feature type="coiled-coil region" evidence="4">
    <location>
        <begin position="947"/>
        <end position="1002"/>
    </location>
</feature>
<dbReference type="EC" id="2.7.13.3" evidence="2"/>
<dbReference type="Gene3D" id="2.60.40.10">
    <property type="entry name" value="Immunoglobulins"/>
    <property type="match status" value="1"/>
</dbReference>
<proteinExistence type="predicted"/>
<dbReference type="PROSITE" id="PS50109">
    <property type="entry name" value="HIS_KIN"/>
    <property type="match status" value="1"/>
</dbReference>
<reference evidence="7" key="1">
    <citation type="journal article" date="2019" name="Int. J. Syst. Evol. Microbiol.">
        <title>The Global Catalogue of Microorganisms (GCM) 10K type strain sequencing project: providing services to taxonomists for standard genome sequencing and annotation.</title>
        <authorList>
            <consortium name="The Broad Institute Genomics Platform"/>
            <consortium name="The Broad Institute Genome Sequencing Center for Infectious Disease"/>
            <person name="Wu L."/>
            <person name="Ma J."/>
        </authorList>
    </citation>
    <scope>NUCLEOTIDE SEQUENCE [LARGE SCALE GENOMIC DNA]</scope>
    <source>
        <strain evidence="7">JCM 15421</strain>
    </source>
</reference>
<dbReference type="CDD" id="cd00075">
    <property type="entry name" value="HATPase"/>
    <property type="match status" value="1"/>
</dbReference>
<dbReference type="InterPro" id="IPR015943">
    <property type="entry name" value="WD40/YVTN_repeat-like_dom_sf"/>
</dbReference>
<dbReference type="InterPro" id="IPR013783">
    <property type="entry name" value="Ig-like_fold"/>
</dbReference>
<dbReference type="InterPro" id="IPR011123">
    <property type="entry name" value="Y_Y_Y"/>
</dbReference>
<organism evidence="6 7">
    <name type="scientific">Dokdonella soli</name>
    <dbReference type="NCBI Taxonomy" id="529810"/>
    <lineage>
        <taxon>Bacteria</taxon>
        <taxon>Pseudomonadati</taxon>
        <taxon>Pseudomonadota</taxon>
        <taxon>Gammaproteobacteria</taxon>
        <taxon>Lysobacterales</taxon>
        <taxon>Rhodanobacteraceae</taxon>
        <taxon>Dokdonella</taxon>
    </lineage>
</organism>
<dbReference type="InterPro" id="IPR011110">
    <property type="entry name" value="Reg_prop"/>
</dbReference>
<dbReference type="SUPFAM" id="SSF63829">
    <property type="entry name" value="Calcium-dependent phosphotriesterase"/>
    <property type="match status" value="3"/>
</dbReference>
<name>A0ABP3TJ57_9GAMM</name>
<dbReference type="InterPro" id="IPR035965">
    <property type="entry name" value="PAS-like_dom_sf"/>
</dbReference>
<accession>A0ABP3TJ57</accession>
<dbReference type="InterPro" id="IPR003594">
    <property type="entry name" value="HATPase_dom"/>
</dbReference>
<dbReference type="SMART" id="SM00388">
    <property type="entry name" value="HisKA"/>
    <property type="match status" value="1"/>
</dbReference>
<evidence type="ECO:0000259" key="5">
    <source>
        <dbReference type="PROSITE" id="PS50109"/>
    </source>
</evidence>
<dbReference type="Gene3D" id="3.30.565.10">
    <property type="entry name" value="Histidine kinase-like ATPase, C-terminal domain"/>
    <property type="match status" value="1"/>
</dbReference>
<dbReference type="Pfam" id="PF07494">
    <property type="entry name" value="Reg_prop"/>
    <property type="match status" value="5"/>
</dbReference>
<dbReference type="InterPro" id="IPR004358">
    <property type="entry name" value="Sig_transdc_His_kin-like_C"/>
</dbReference>
<dbReference type="SMART" id="SM00387">
    <property type="entry name" value="HATPase_c"/>
    <property type="match status" value="1"/>
</dbReference>
<dbReference type="Gene3D" id="1.10.287.130">
    <property type="match status" value="1"/>
</dbReference>
<evidence type="ECO:0000256" key="4">
    <source>
        <dbReference type="SAM" id="Coils"/>
    </source>
</evidence>
<evidence type="ECO:0000313" key="7">
    <source>
        <dbReference type="Proteomes" id="UP001501523"/>
    </source>
</evidence>
<dbReference type="InterPro" id="IPR003661">
    <property type="entry name" value="HisK_dim/P_dom"/>
</dbReference>
<dbReference type="PANTHER" id="PTHR43547:SF2">
    <property type="entry name" value="HYBRID SIGNAL TRANSDUCTION HISTIDINE KINASE C"/>
    <property type="match status" value="1"/>
</dbReference>
<dbReference type="EMBL" id="BAAAEU010000004">
    <property type="protein sequence ID" value="GAA0708157.1"/>
    <property type="molecule type" value="Genomic_DNA"/>
</dbReference>
<keyword evidence="7" id="KW-1185">Reference proteome</keyword>
<gene>
    <name evidence="6" type="ORF">GCM10009105_07490</name>
</gene>
<dbReference type="InterPro" id="IPR013655">
    <property type="entry name" value="PAS_fold_3"/>
</dbReference>
<dbReference type="Proteomes" id="UP001501523">
    <property type="component" value="Unassembled WGS sequence"/>
</dbReference>
<dbReference type="Pfam" id="PF07495">
    <property type="entry name" value="Y_Y_Y"/>
    <property type="match status" value="1"/>
</dbReference>
<dbReference type="PANTHER" id="PTHR43547">
    <property type="entry name" value="TWO-COMPONENT HISTIDINE KINASE"/>
    <property type="match status" value="1"/>
</dbReference>
<evidence type="ECO:0000256" key="1">
    <source>
        <dbReference type="ARBA" id="ARBA00000085"/>
    </source>
</evidence>
<evidence type="ECO:0000256" key="3">
    <source>
        <dbReference type="ARBA" id="ARBA00022553"/>
    </source>
</evidence>
<protein>
    <recommendedName>
        <fullName evidence="2">histidine kinase</fullName>
        <ecNumber evidence="2">2.7.13.3</ecNumber>
    </recommendedName>
</protein>
<sequence>MAGEVPGIEQIRFRTYSMAQGLPQATTRAIAQDSTGFLWIGTQDGLARFDGYGFNVYRHDRNDAGSLSDNHISGLVADTDGVLWVGTQSGGVDRYEPDLDRFIGYRSDPGRADSLASNNVTALLLDRDRRLWVTSAGGRLQWFDRAAGTWRDSGLGERPELRMVRAMLQLRDGSLLLGTLDGLWRVDGERRAMQELRAGAEGSLNVHALAEGPDGSLWAGTADSGLYRFDASGKPISHYAHDAAADPATTLPDDAVRSLLFDRDGALWIASNASGLARLDVARERFVQYLHDPARSDGIAANRLSNLFEERHGLLVVGSWVNGFSIHDPRTRAFVQIDSVAGDARTLPARLAPTVLADPDGSLWAGILEGGGLVRLDLARGVVQRNTHDPRRPDSLAHNFVQYLTRSRDGSLWIAMQGGGLDRMRPGTRVFEHARHDPNHPDSLASDALLFVYEDSAGTQWVGTADRGLEERCAGCAGFRHHHHDPADPDSIADNAVSSVLETRAGDLWVGTRLGLDRYDRASGRFEHFHSKANDPASLGSDLITVLTEDSRGELWIGTQGGGISHRTTGTDGRSRFETIDSHVGLAADAIGAIVEDATGQLWISTTAGISRIDRDGRHIANYGAHDGAQDLGYWVNSSTRLQDGRIVFGGLAGITAFDPAAVETPMVPEPVVTGMLLRNVPVPLRWRAADSPLERSLWRSRAVDLAHDQNNVTFEFSALAFSDPESMRYAYRLDGHDAQWIETPSSRRLATYTDLPTGRYELRVRARHDGGAWSEREARVAVQVRPSPWASRQAYPLYTLALLGMIALTVSRVRADMRRRRAAREAIRLSEERLKLALWGSGSEMWDIDLVTGRMHRDNQLEHLAASREAAEQTVTAYRPFVHPDDIDEFERSFAAHVRGETTAFEASYRTQNLQHDWVWIWTRGRVVQHDERGRAVRMSGTTSDIDALERALRDLRTLNEHLESRVEQRTADLRGANVELRNTLERLTLAQRQLVEAEKLASLGGMVAGIAHEINTPLGIGVTAASHLQEEARRISRLLGAGQLTGKEMEQFERSARTSSELILRNLQRADRLVRSFKQVAVDQSSEDRRVVDLGANLSEILTTLGPSLKKGQHRVELDCPSGLVVETAPGALYQIVTNLVMNSLLHGFDAGKPGGIRITVRRQEHGVLIDYVDNGRGMDDATRARIFEPFFTTRRGQGGSGLGMPIVYSLVTQVLHGSIECESAPGSGARFLIRFMADMQQRA</sequence>
<evidence type="ECO:0000313" key="6">
    <source>
        <dbReference type="EMBL" id="GAA0708157.1"/>
    </source>
</evidence>
<dbReference type="PRINTS" id="PR00344">
    <property type="entry name" value="BCTRLSENSOR"/>
</dbReference>
<comment type="catalytic activity">
    <reaction evidence="1">
        <text>ATP + protein L-histidine = ADP + protein N-phospho-L-histidine.</text>
        <dbReference type="EC" id="2.7.13.3"/>
    </reaction>
</comment>
<evidence type="ECO:0000256" key="2">
    <source>
        <dbReference type="ARBA" id="ARBA00012438"/>
    </source>
</evidence>
<dbReference type="InterPro" id="IPR036890">
    <property type="entry name" value="HATPase_C_sf"/>
</dbReference>
<dbReference type="SUPFAM" id="SSF55874">
    <property type="entry name" value="ATPase domain of HSP90 chaperone/DNA topoisomerase II/histidine kinase"/>
    <property type="match status" value="1"/>
</dbReference>